<dbReference type="STRING" id="656914.SAMN00017405_1435"/>
<dbReference type="AlphaFoldDB" id="A0A1W1VRI3"/>
<sequence length="315" mass="35202">MNIKDIYHLLIEKGKSVDPRGNNIEKLLQEETQKYNSLTEKEKMYFDQEKLFNPYSDTRILFGDENKEIKTVLAGIDIETSEMILADRLNEKGANIDLIIAHHPEGKALANLNEVMNIQEDLLCKLGIPINVAEGILDSRISEVKRSLLPLNHNRTIDAAKLLNIPLMCCHTPADNLVQAYLENIFAKENPEILEDVINVLLSIKEYQEAKYMGIGPEIIVGSEKRKVGKILVDMTGGTSGPDNVYEKLSLAGVGTIVSMHMGDKHKKEAEKYHINVIIAGHMASDSLGMNLILDEIEKCGVNIIPCSGLMRIKR</sequence>
<dbReference type="SUPFAM" id="SSF102705">
    <property type="entry name" value="NIF3 (NGG1p interacting factor 3)-like"/>
    <property type="match status" value="1"/>
</dbReference>
<reference evidence="1 2" key="1">
    <citation type="submission" date="2017-04" db="EMBL/GenBank/DDBJ databases">
        <authorList>
            <person name="Afonso C.L."/>
            <person name="Miller P.J."/>
            <person name="Scott M.A."/>
            <person name="Spackman E."/>
            <person name="Goraichik I."/>
            <person name="Dimitrov K.M."/>
            <person name="Suarez D.L."/>
            <person name="Swayne D.E."/>
        </authorList>
    </citation>
    <scope>NUCLEOTIDE SEQUENCE [LARGE SCALE GENOMIC DNA]</scope>
    <source>
        <strain evidence="1 2">DSM 11270</strain>
    </source>
</reference>
<dbReference type="OrthoDB" id="9798371at2"/>
<proteinExistence type="predicted"/>
<name>A0A1W1VRI3_DESTI</name>
<keyword evidence="2" id="KW-1185">Reference proteome</keyword>
<evidence type="ECO:0000313" key="2">
    <source>
        <dbReference type="Proteomes" id="UP000192731"/>
    </source>
</evidence>
<dbReference type="InterPro" id="IPR036069">
    <property type="entry name" value="DUF34/NIF3_sf"/>
</dbReference>
<accession>A0A1W1VRI3</accession>
<dbReference type="RefSeq" id="WP_084054291.1">
    <property type="nucleotide sequence ID" value="NZ_FWWT01000023.1"/>
</dbReference>
<dbReference type="EMBL" id="FWWT01000023">
    <property type="protein sequence ID" value="SMB95969.1"/>
    <property type="molecule type" value="Genomic_DNA"/>
</dbReference>
<evidence type="ECO:0000313" key="1">
    <source>
        <dbReference type="EMBL" id="SMB95969.1"/>
    </source>
</evidence>
<keyword evidence="1" id="KW-0378">Hydrolase</keyword>
<organism evidence="1 2">
    <name type="scientific">Desulfonispora thiosulfatigenes DSM 11270</name>
    <dbReference type="NCBI Taxonomy" id="656914"/>
    <lineage>
        <taxon>Bacteria</taxon>
        <taxon>Bacillati</taxon>
        <taxon>Bacillota</taxon>
        <taxon>Clostridia</taxon>
        <taxon>Eubacteriales</taxon>
        <taxon>Peptococcaceae</taxon>
        <taxon>Desulfonispora</taxon>
    </lineage>
</organism>
<dbReference type="Proteomes" id="UP000192731">
    <property type="component" value="Unassembled WGS sequence"/>
</dbReference>
<protein>
    <submittedName>
        <fullName evidence="1">Putative GTP cyclohydrolase 1 type 2, NIF3 family</fullName>
    </submittedName>
</protein>
<dbReference type="GO" id="GO:0016787">
    <property type="term" value="F:hydrolase activity"/>
    <property type="evidence" value="ECO:0007669"/>
    <property type="project" value="UniProtKB-KW"/>
</dbReference>
<gene>
    <name evidence="1" type="ORF">SAMN00017405_1435</name>
</gene>